<evidence type="ECO:0000256" key="5">
    <source>
        <dbReference type="ARBA" id="ARBA00022989"/>
    </source>
</evidence>
<feature type="transmembrane region" description="Helical" evidence="9">
    <location>
        <begin position="427"/>
        <end position="446"/>
    </location>
</feature>
<evidence type="ECO:0000256" key="6">
    <source>
        <dbReference type="ARBA" id="ARBA00023136"/>
    </source>
</evidence>
<keyword evidence="12" id="KW-1185">Reference proteome</keyword>
<dbReference type="Proteomes" id="UP001244011">
    <property type="component" value="Unassembled WGS sequence"/>
</dbReference>
<dbReference type="NCBIfam" id="TIGR00879">
    <property type="entry name" value="SP"/>
    <property type="match status" value="1"/>
</dbReference>
<reference evidence="11" key="1">
    <citation type="submission" date="2023-06" db="EMBL/GenBank/DDBJ databases">
        <title>Genome-scale phylogeny and comparative genomics of the fungal order Sordariales.</title>
        <authorList>
            <consortium name="Lawrence Berkeley National Laboratory"/>
            <person name="Hensen N."/>
            <person name="Bonometti L."/>
            <person name="Westerberg I."/>
            <person name="Brannstrom I.O."/>
            <person name="Guillou S."/>
            <person name="Cros-Aarteil S."/>
            <person name="Calhoun S."/>
            <person name="Haridas S."/>
            <person name="Kuo A."/>
            <person name="Mondo S."/>
            <person name="Pangilinan J."/>
            <person name="Riley R."/>
            <person name="Labutti K."/>
            <person name="Andreopoulos B."/>
            <person name="Lipzen A."/>
            <person name="Chen C."/>
            <person name="Yanf M."/>
            <person name="Daum C."/>
            <person name="Ng V."/>
            <person name="Clum A."/>
            <person name="Steindorff A."/>
            <person name="Ohm R."/>
            <person name="Martin F."/>
            <person name="Silar P."/>
            <person name="Natvig D."/>
            <person name="Lalanne C."/>
            <person name="Gautier V."/>
            <person name="Ament-Velasquez S.L."/>
            <person name="Kruys A."/>
            <person name="Hutchinson M.I."/>
            <person name="Powell A.J."/>
            <person name="Barry K."/>
            <person name="Miller A.N."/>
            <person name="Grigoriev I.V."/>
            <person name="Debuchy R."/>
            <person name="Gladieux P."/>
            <person name="Thoren M.H."/>
            <person name="Johannesson H."/>
        </authorList>
    </citation>
    <scope>NUCLEOTIDE SEQUENCE</scope>
    <source>
        <strain evidence="11">8032-3</strain>
    </source>
</reference>
<evidence type="ECO:0000256" key="2">
    <source>
        <dbReference type="ARBA" id="ARBA00010992"/>
    </source>
</evidence>
<feature type="transmembrane region" description="Helical" evidence="9">
    <location>
        <begin position="84"/>
        <end position="105"/>
    </location>
</feature>
<dbReference type="PRINTS" id="PR00171">
    <property type="entry name" value="SUGRTRNSPORT"/>
</dbReference>
<feature type="transmembrane region" description="Helical" evidence="9">
    <location>
        <begin position="171"/>
        <end position="194"/>
    </location>
</feature>
<feature type="transmembrane region" description="Helical" evidence="9">
    <location>
        <begin position="52"/>
        <end position="72"/>
    </location>
</feature>
<sequence>MFQSARGRVLRAAISISAGSCYLLFGYDQGVLGGLVTHPSFLEALGNPSPSYLGTIVALYHIGCLAGCIVAGLAGNRLGRKRTIFWGCIIMVVGGAIQASCYGSAQMIAGRIISGIGNGMNTSTIPVYVSECSRPSSRGRAVSRQMSIVIFGTVVAYWLDYGTVRNLTGDVVWRFPIAFQNFFALVTIFTIPFLPDTPRWLYSHGRKAEAISVLARLLDCSEDDPEVKRTEREMEDVIRFEEESTKLSIKDLINDKTEAKNTRRLVLCFLIQFFQQFTGINVIAFYVTIVLETNVGLSKDLSLLVAGFIQIAFWLGTFPPMVLLDKAGRRPMLMLGSTALSITMVIFTAGIAVNTTASSKLALAMLFLYEISFGMSWNSIPWLYAPEITPLHLRHIGSAVGVFSEWIWTFVIAQMTPPAIANTGWKIYLLFCIMLVLGIPFTYFFLPETSGKTLEEIDFIFVKHPRHTMVDTSVPASGTDSFSSPEKINDAPERCDHTSLA</sequence>
<feature type="transmembrane region" description="Helical" evidence="9">
    <location>
        <begin position="361"/>
        <end position="384"/>
    </location>
</feature>
<dbReference type="PANTHER" id="PTHR48022">
    <property type="entry name" value="PLASTIDIC GLUCOSE TRANSPORTER 4"/>
    <property type="match status" value="1"/>
</dbReference>
<evidence type="ECO:0000256" key="1">
    <source>
        <dbReference type="ARBA" id="ARBA00004141"/>
    </source>
</evidence>
<dbReference type="Pfam" id="PF00083">
    <property type="entry name" value="Sugar_tr"/>
    <property type="match status" value="1"/>
</dbReference>
<feature type="transmembrane region" description="Helical" evidence="9">
    <location>
        <begin position="301"/>
        <end position="324"/>
    </location>
</feature>
<feature type="transmembrane region" description="Helical" evidence="9">
    <location>
        <begin position="265"/>
        <end position="289"/>
    </location>
</feature>
<dbReference type="PROSITE" id="PS50850">
    <property type="entry name" value="MFS"/>
    <property type="match status" value="1"/>
</dbReference>
<evidence type="ECO:0000259" key="10">
    <source>
        <dbReference type="PROSITE" id="PS50850"/>
    </source>
</evidence>
<accession>A0AAJ0BT28</accession>
<evidence type="ECO:0000256" key="3">
    <source>
        <dbReference type="ARBA" id="ARBA00022448"/>
    </source>
</evidence>
<feature type="transmembrane region" description="Helical" evidence="9">
    <location>
        <begin position="12"/>
        <end position="32"/>
    </location>
</feature>
<dbReference type="GeneID" id="85315723"/>
<comment type="subcellular location">
    <subcellularLocation>
        <location evidence="1">Membrane</location>
        <topology evidence="1">Multi-pass membrane protein</topology>
    </subcellularLocation>
</comment>
<comment type="caution">
    <text evidence="11">The sequence shown here is derived from an EMBL/GenBank/DDBJ whole genome shotgun (WGS) entry which is preliminary data.</text>
</comment>
<dbReference type="InterPro" id="IPR003663">
    <property type="entry name" value="Sugar/inositol_transpt"/>
</dbReference>
<feature type="compositionally biased region" description="Polar residues" evidence="8">
    <location>
        <begin position="472"/>
        <end position="486"/>
    </location>
</feature>
<keyword evidence="5 9" id="KW-1133">Transmembrane helix</keyword>
<evidence type="ECO:0000256" key="8">
    <source>
        <dbReference type="SAM" id="MobiDB-lite"/>
    </source>
</evidence>
<dbReference type="AlphaFoldDB" id="A0AAJ0BT28"/>
<dbReference type="EMBL" id="MU839023">
    <property type="protein sequence ID" value="KAK1763988.1"/>
    <property type="molecule type" value="Genomic_DNA"/>
</dbReference>
<feature type="transmembrane region" description="Helical" evidence="9">
    <location>
        <begin position="141"/>
        <end position="159"/>
    </location>
</feature>
<gene>
    <name evidence="11" type="ORF">QBC33DRAFT_613419</name>
</gene>
<evidence type="ECO:0000313" key="12">
    <source>
        <dbReference type="Proteomes" id="UP001244011"/>
    </source>
</evidence>
<feature type="transmembrane region" description="Helical" evidence="9">
    <location>
        <begin position="111"/>
        <end position="129"/>
    </location>
</feature>
<evidence type="ECO:0000313" key="11">
    <source>
        <dbReference type="EMBL" id="KAK1763988.1"/>
    </source>
</evidence>
<protein>
    <submittedName>
        <fullName evidence="11">General substrate transporter</fullName>
    </submittedName>
</protein>
<feature type="compositionally biased region" description="Basic and acidic residues" evidence="8">
    <location>
        <begin position="487"/>
        <end position="501"/>
    </location>
</feature>
<dbReference type="SUPFAM" id="SSF103473">
    <property type="entry name" value="MFS general substrate transporter"/>
    <property type="match status" value="1"/>
</dbReference>
<feature type="transmembrane region" description="Helical" evidence="9">
    <location>
        <begin position="396"/>
        <end position="415"/>
    </location>
</feature>
<organism evidence="11 12">
    <name type="scientific">Phialemonium atrogriseum</name>
    <dbReference type="NCBI Taxonomy" id="1093897"/>
    <lineage>
        <taxon>Eukaryota</taxon>
        <taxon>Fungi</taxon>
        <taxon>Dikarya</taxon>
        <taxon>Ascomycota</taxon>
        <taxon>Pezizomycotina</taxon>
        <taxon>Sordariomycetes</taxon>
        <taxon>Sordariomycetidae</taxon>
        <taxon>Cephalothecales</taxon>
        <taxon>Cephalothecaceae</taxon>
        <taxon>Phialemonium</taxon>
    </lineage>
</organism>
<keyword evidence="6 9" id="KW-0472">Membrane</keyword>
<dbReference type="PROSITE" id="PS00217">
    <property type="entry name" value="SUGAR_TRANSPORT_2"/>
    <property type="match status" value="1"/>
</dbReference>
<dbReference type="InterPro" id="IPR005828">
    <property type="entry name" value="MFS_sugar_transport-like"/>
</dbReference>
<dbReference type="FunFam" id="1.20.1250.20:FF:000090">
    <property type="entry name" value="MFS sugar transporter, putative"/>
    <property type="match status" value="1"/>
</dbReference>
<dbReference type="Gene3D" id="1.20.1250.20">
    <property type="entry name" value="MFS general substrate transporter like domains"/>
    <property type="match status" value="1"/>
</dbReference>
<dbReference type="GO" id="GO:0005351">
    <property type="term" value="F:carbohydrate:proton symporter activity"/>
    <property type="evidence" value="ECO:0007669"/>
    <property type="project" value="TreeGrafter"/>
</dbReference>
<evidence type="ECO:0000256" key="4">
    <source>
        <dbReference type="ARBA" id="ARBA00022692"/>
    </source>
</evidence>
<keyword evidence="3 7" id="KW-0813">Transport</keyword>
<dbReference type="InterPro" id="IPR036259">
    <property type="entry name" value="MFS_trans_sf"/>
</dbReference>
<proteinExistence type="inferred from homology"/>
<feature type="domain" description="Major facilitator superfamily (MFS) profile" evidence="10">
    <location>
        <begin position="14"/>
        <end position="450"/>
    </location>
</feature>
<dbReference type="PANTHER" id="PTHR48022:SF28">
    <property type="entry name" value="MAJOR FACILITATOR SUPERFAMILY (MFS) PROFILE DOMAIN-CONTAINING PROTEIN-RELATED"/>
    <property type="match status" value="1"/>
</dbReference>
<evidence type="ECO:0000256" key="7">
    <source>
        <dbReference type="RuleBase" id="RU003346"/>
    </source>
</evidence>
<dbReference type="InterPro" id="IPR020846">
    <property type="entry name" value="MFS_dom"/>
</dbReference>
<keyword evidence="4 9" id="KW-0812">Transmembrane</keyword>
<feature type="region of interest" description="Disordered" evidence="8">
    <location>
        <begin position="472"/>
        <end position="501"/>
    </location>
</feature>
<comment type="similarity">
    <text evidence="2 7">Belongs to the major facilitator superfamily. Sugar transporter (TC 2.A.1.1) family.</text>
</comment>
<dbReference type="InterPro" id="IPR050360">
    <property type="entry name" value="MFS_Sugar_Transporters"/>
</dbReference>
<feature type="transmembrane region" description="Helical" evidence="9">
    <location>
        <begin position="333"/>
        <end position="355"/>
    </location>
</feature>
<dbReference type="InterPro" id="IPR005829">
    <property type="entry name" value="Sugar_transporter_CS"/>
</dbReference>
<dbReference type="RefSeq" id="XP_060280201.1">
    <property type="nucleotide sequence ID" value="XM_060432536.1"/>
</dbReference>
<evidence type="ECO:0000256" key="9">
    <source>
        <dbReference type="SAM" id="Phobius"/>
    </source>
</evidence>
<name>A0AAJ0BT28_9PEZI</name>
<dbReference type="GO" id="GO:0016020">
    <property type="term" value="C:membrane"/>
    <property type="evidence" value="ECO:0007669"/>
    <property type="project" value="UniProtKB-SubCell"/>
</dbReference>